<dbReference type="AlphaFoldDB" id="A0A8X6Y9G9"/>
<dbReference type="EMBL" id="BMAV01016908">
    <property type="protein sequence ID" value="GFY68168.1"/>
    <property type="molecule type" value="Genomic_DNA"/>
</dbReference>
<organism evidence="2 3">
    <name type="scientific">Trichonephila inaurata madagascariensis</name>
    <dbReference type="NCBI Taxonomy" id="2747483"/>
    <lineage>
        <taxon>Eukaryota</taxon>
        <taxon>Metazoa</taxon>
        <taxon>Ecdysozoa</taxon>
        <taxon>Arthropoda</taxon>
        <taxon>Chelicerata</taxon>
        <taxon>Arachnida</taxon>
        <taxon>Araneae</taxon>
        <taxon>Araneomorphae</taxon>
        <taxon>Entelegynae</taxon>
        <taxon>Araneoidea</taxon>
        <taxon>Nephilidae</taxon>
        <taxon>Trichonephila</taxon>
        <taxon>Trichonephila inaurata</taxon>
    </lineage>
</organism>
<dbReference type="OrthoDB" id="10428196at2759"/>
<feature type="region of interest" description="Disordered" evidence="1">
    <location>
        <begin position="64"/>
        <end position="98"/>
    </location>
</feature>
<sequence>MKTTRYRLCPFEGIENFFSKNHHRKRDRGKSDHIKSKLHPNRTIPFLTFHLRYVFDFPRQKRSPPLLVNQQQSVKNPRGAPLGTSNHTKATAEKNPIKKGPAFEELDSLVVRRSGNISSTLKKTSPDQRKIVEVVGWGWGNRFFEQYGHP</sequence>
<name>A0A8X6Y9G9_9ARAC</name>
<accession>A0A8X6Y9G9</accession>
<reference evidence="2" key="1">
    <citation type="submission" date="2020-08" db="EMBL/GenBank/DDBJ databases">
        <title>Multicomponent nature underlies the extraordinary mechanical properties of spider dragline silk.</title>
        <authorList>
            <person name="Kono N."/>
            <person name="Nakamura H."/>
            <person name="Mori M."/>
            <person name="Yoshida Y."/>
            <person name="Ohtoshi R."/>
            <person name="Malay A.D."/>
            <person name="Moran D.A.P."/>
            <person name="Tomita M."/>
            <person name="Numata K."/>
            <person name="Arakawa K."/>
        </authorList>
    </citation>
    <scope>NUCLEOTIDE SEQUENCE</scope>
</reference>
<evidence type="ECO:0000256" key="1">
    <source>
        <dbReference type="SAM" id="MobiDB-lite"/>
    </source>
</evidence>
<comment type="caution">
    <text evidence="2">The sequence shown here is derived from an EMBL/GenBank/DDBJ whole genome shotgun (WGS) entry which is preliminary data.</text>
</comment>
<gene>
    <name evidence="2" type="ORF">TNIN_287951</name>
</gene>
<keyword evidence="3" id="KW-1185">Reference proteome</keyword>
<protein>
    <submittedName>
        <fullName evidence="2">Uncharacterized protein</fullName>
    </submittedName>
</protein>
<evidence type="ECO:0000313" key="3">
    <source>
        <dbReference type="Proteomes" id="UP000886998"/>
    </source>
</evidence>
<dbReference type="Proteomes" id="UP000886998">
    <property type="component" value="Unassembled WGS sequence"/>
</dbReference>
<evidence type="ECO:0000313" key="2">
    <source>
        <dbReference type="EMBL" id="GFY68168.1"/>
    </source>
</evidence>
<proteinExistence type="predicted"/>